<organism evidence="1 2">
    <name type="scientific">Leptospira barantonii</name>
    <dbReference type="NCBI Taxonomy" id="2023184"/>
    <lineage>
        <taxon>Bacteria</taxon>
        <taxon>Pseudomonadati</taxon>
        <taxon>Spirochaetota</taxon>
        <taxon>Spirochaetia</taxon>
        <taxon>Leptospirales</taxon>
        <taxon>Leptospiraceae</taxon>
        <taxon>Leptospira</taxon>
    </lineage>
</organism>
<reference evidence="1 2" key="1">
    <citation type="submission" date="2017-07" db="EMBL/GenBank/DDBJ databases">
        <title>Leptospira spp. isolated from tropical soils.</title>
        <authorList>
            <person name="Thibeaux R."/>
            <person name="Iraola G."/>
            <person name="Ferres I."/>
            <person name="Bierque E."/>
            <person name="Girault D."/>
            <person name="Soupe-Gilbert M.-E."/>
            <person name="Picardeau M."/>
            <person name="Goarant C."/>
        </authorList>
    </citation>
    <scope>NUCLEOTIDE SEQUENCE [LARGE SCALE GENOMIC DNA]</scope>
    <source>
        <strain evidence="1 2">FH4-C-A1</strain>
    </source>
</reference>
<name>A0ABX4NPW5_9LEPT</name>
<dbReference type="EMBL" id="NPDS01000002">
    <property type="protein sequence ID" value="PJZ57921.1"/>
    <property type="molecule type" value="Genomic_DNA"/>
</dbReference>
<protein>
    <submittedName>
        <fullName evidence="1">Uncharacterized protein</fullName>
    </submittedName>
</protein>
<keyword evidence="2" id="KW-1185">Reference proteome</keyword>
<gene>
    <name evidence="1" type="ORF">CH367_05875</name>
</gene>
<dbReference type="Proteomes" id="UP000231879">
    <property type="component" value="Unassembled WGS sequence"/>
</dbReference>
<evidence type="ECO:0000313" key="1">
    <source>
        <dbReference type="EMBL" id="PJZ57921.1"/>
    </source>
</evidence>
<proteinExistence type="predicted"/>
<evidence type="ECO:0000313" key="2">
    <source>
        <dbReference type="Proteomes" id="UP000231879"/>
    </source>
</evidence>
<sequence>MVRSRRIFFIRQIETFDPEFFTRFLNPGKFCESSFQNRRGESGFFVLARIYFYLVRQSVRKKNT</sequence>
<comment type="caution">
    <text evidence="1">The sequence shown here is derived from an EMBL/GenBank/DDBJ whole genome shotgun (WGS) entry which is preliminary data.</text>
</comment>
<accession>A0ABX4NPW5</accession>